<proteinExistence type="inferred from homology"/>
<evidence type="ECO:0000256" key="8">
    <source>
        <dbReference type="PROSITE-ProRule" id="PRU01360"/>
    </source>
</evidence>
<reference evidence="14 15" key="1">
    <citation type="submission" date="2024-04" db="EMBL/GenBank/DDBJ databases">
        <title>Aurantiacibacter sp. DGU6 16S ribosomal RNA gene Genome sequencing and assembly.</title>
        <authorList>
            <person name="Park S."/>
        </authorList>
    </citation>
    <scope>NUCLEOTIDE SEQUENCE [LARGE SCALE GENOMIC DNA]</scope>
    <source>
        <strain evidence="14 15">DGU6</strain>
    </source>
</reference>
<dbReference type="InterPro" id="IPR000531">
    <property type="entry name" value="Beta-barrel_TonB"/>
</dbReference>
<name>A0ABU9IFG5_9SPHN</name>
<dbReference type="InterPro" id="IPR036942">
    <property type="entry name" value="Beta-barrel_TonB_sf"/>
</dbReference>
<evidence type="ECO:0000256" key="1">
    <source>
        <dbReference type="ARBA" id="ARBA00004571"/>
    </source>
</evidence>
<evidence type="ECO:0000313" key="14">
    <source>
        <dbReference type="EMBL" id="MEL1251165.1"/>
    </source>
</evidence>
<dbReference type="InterPro" id="IPR039426">
    <property type="entry name" value="TonB-dep_rcpt-like"/>
</dbReference>
<keyword evidence="6 8" id="KW-0472">Membrane</keyword>
<evidence type="ECO:0000256" key="10">
    <source>
        <dbReference type="SAM" id="MobiDB-lite"/>
    </source>
</evidence>
<feature type="domain" description="TonB-dependent receptor-like beta-barrel" evidence="12">
    <location>
        <begin position="401"/>
        <end position="868"/>
    </location>
</feature>
<feature type="chain" id="PRO_5046750436" evidence="11">
    <location>
        <begin position="32"/>
        <end position="900"/>
    </location>
</feature>
<dbReference type="InterPro" id="IPR037066">
    <property type="entry name" value="Plug_dom_sf"/>
</dbReference>
<dbReference type="Gene3D" id="2.40.170.20">
    <property type="entry name" value="TonB-dependent receptor, beta-barrel domain"/>
    <property type="match status" value="1"/>
</dbReference>
<dbReference type="RefSeq" id="WP_341673726.1">
    <property type="nucleotide sequence ID" value="NZ_JBBYHV010000002.1"/>
</dbReference>
<dbReference type="Proteomes" id="UP001497045">
    <property type="component" value="Unassembled WGS sequence"/>
</dbReference>
<dbReference type="Gene3D" id="2.170.130.10">
    <property type="entry name" value="TonB-dependent receptor, plug domain"/>
    <property type="match status" value="1"/>
</dbReference>
<keyword evidence="2 8" id="KW-0813">Transport</keyword>
<dbReference type="EMBL" id="JBBYHV010000002">
    <property type="protein sequence ID" value="MEL1251165.1"/>
    <property type="molecule type" value="Genomic_DNA"/>
</dbReference>
<keyword evidence="3 8" id="KW-1134">Transmembrane beta strand</keyword>
<comment type="subcellular location">
    <subcellularLocation>
        <location evidence="1 8">Cell outer membrane</location>
        <topology evidence="1 8">Multi-pass membrane protein</topology>
    </subcellularLocation>
</comment>
<keyword evidence="7 8" id="KW-0998">Cell outer membrane</keyword>
<keyword evidence="15" id="KW-1185">Reference proteome</keyword>
<comment type="similarity">
    <text evidence="8 9">Belongs to the TonB-dependent receptor family.</text>
</comment>
<accession>A0ABU9IFG5</accession>
<feature type="domain" description="TonB-dependent receptor plug" evidence="13">
    <location>
        <begin position="75"/>
        <end position="187"/>
    </location>
</feature>
<evidence type="ECO:0000256" key="5">
    <source>
        <dbReference type="ARBA" id="ARBA00023077"/>
    </source>
</evidence>
<dbReference type="SUPFAM" id="SSF56935">
    <property type="entry name" value="Porins"/>
    <property type="match status" value="1"/>
</dbReference>
<keyword evidence="11" id="KW-0732">Signal</keyword>
<evidence type="ECO:0000256" key="2">
    <source>
        <dbReference type="ARBA" id="ARBA00022448"/>
    </source>
</evidence>
<feature type="region of interest" description="Disordered" evidence="10">
    <location>
        <begin position="503"/>
        <end position="524"/>
    </location>
</feature>
<organism evidence="14 15">
    <name type="scientific">Aurantiacibacter gilvus</name>
    <dbReference type="NCBI Taxonomy" id="3139141"/>
    <lineage>
        <taxon>Bacteria</taxon>
        <taxon>Pseudomonadati</taxon>
        <taxon>Pseudomonadota</taxon>
        <taxon>Alphaproteobacteria</taxon>
        <taxon>Sphingomonadales</taxon>
        <taxon>Erythrobacteraceae</taxon>
        <taxon>Aurantiacibacter</taxon>
    </lineage>
</organism>
<dbReference type="Pfam" id="PF00593">
    <property type="entry name" value="TonB_dep_Rec_b-barrel"/>
    <property type="match status" value="1"/>
</dbReference>
<evidence type="ECO:0000256" key="9">
    <source>
        <dbReference type="RuleBase" id="RU003357"/>
    </source>
</evidence>
<evidence type="ECO:0000259" key="13">
    <source>
        <dbReference type="Pfam" id="PF07715"/>
    </source>
</evidence>
<keyword evidence="4 8" id="KW-0812">Transmembrane</keyword>
<dbReference type="PROSITE" id="PS52016">
    <property type="entry name" value="TONB_DEPENDENT_REC_3"/>
    <property type="match status" value="1"/>
</dbReference>
<protein>
    <submittedName>
        <fullName evidence="14">TonB-dependent receptor</fullName>
    </submittedName>
</protein>
<evidence type="ECO:0000256" key="4">
    <source>
        <dbReference type="ARBA" id="ARBA00022692"/>
    </source>
</evidence>
<comment type="caution">
    <text evidence="14">The sequence shown here is derived from an EMBL/GenBank/DDBJ whole genome shotgun (WGS) entry which is preliminary data.</text>
</comment>
<dbReference type="InterPro" id="IPR012910">
    <property type="entry name" value="Plug_dom"/>
</dbReference>
<evidence type="ECO:0000256" key="7">
    <source>
        <dbReference type="ARBA" id="ARBA00023237"/>
    </source>
</evidence>
<evidence type="ECO:0000259" key="12">
    <source>
        <dbReference type="Pfam" id="PF00593"/>
    </source>
</evidence>
<dbReference type="PANTHER" id="PTHR47234:SF1">
    <property type="entry name" value="TONB-DEPENDENT RECEPTOR"/>
    <property type="match status" value="1"/>
</dbReference>
<dbReference type="Pfam" id="PF07715">
    <property type="entry name" value="Plug"/>
    <property type="match status" value="1"/>
</dbReference>
<evidence type="ECO:0000313" key="15">
    <source>
        <dbReference type="Proteomes" id="UP001497045"/>
    </source>
</evidence>
<sequence length="900" mass="97312">MITVARHRLAVELLLGCGTAMSLLMASQAVAQSAQSEEVEQADDESVTLTPRNRRETDIVVTGTLLPGVAPVGTEVIVIDRSEIAKSGAARTPDILADVPQITSSFMATPSGTRDREAYTYRPNIRDINVTGGSPTTLLLLNGRNIVGVGRNQSPDPSFIPPAVLDRVEVVPDGGSSLYGAQAVGGIINFITIRRFSGLEVSGRAGVAEDYYSVDGNLLAGHDWGSGSVLAAYSYTEHDGILGLDRDYVTEDFRSVGGPDDRSFACAVPNIRIDDGDDEIYYPLPDLVAVTNESDANRCDTTDYESIFPAERRHSALVGFNQELGEVLEFNVTGIWGRNDWEIQSAVFAPSTSVSRRDPVYRPIPSVDGNPRQRVFFSYEPILGPVRNSEAFTEVLQIVPELIWQVGDDWNVSLSGNYGESRTRFDFASYDAVQARGYYGDGLLNPYDIAASDPATLTEILDYGQTITSDQEVQEVRLDTDFELLNLPGGAVRVAAGGEHHYERFDVSSGSGPPGEPVPSGGGSRKVNSVFGEILVPVIGPENSFPLASSLLLSASARYDHYSDFGSTTNVKVGATWEPVEWVSIRGNYGTSFTAPTLADTVADVDNRASYSSSSRRTPDGETIRTRPTITLIGGAEGLQPQTAETYSVGIDVRPEFIPGLTLSGTYFNVNFDNLITTGQDLIGTPESFSNPDLAPYLILNPTQDQLEAAVAGLTLQDFPGSAASLYDGDPSSYPYLILDLRRKNLGTFNIDGLDFAARYTRPTRFGSINASLNGTYTLGRESIILPDSAPVDVMIDQRRLALTGTIGMTHGRYDARVRVSHSGGYEVSNALPQTHISSYTLVDFAFSYDLDPSSRGRRLLMLNVDNVFDQDPPVLFKGSGYGNGATLGRVISLGLRFRI</sequence>
<evidence type="ECO:0000256" key="3">
    <source>
        <dbReference type="ARBA" id="ARBA00022452"/>
    </source>
</evidence>
<evidence type="ECO:0000256" key="11">
    <source>
        <dbReference type="SAM" id="SignalP"/>
    </source>
</evidence>
<feature type="signal peptide" evidence="11">
    <location>
        <begin position="1"/>
        <end position="31"/>
    </location>
</feature>
<gene>
    <name evidence="14" type="ORF">AAEO60_10830</name>
</gene>
<dbReference type="PANTHER" id="PTHR47234">
    <property type="match status" value="1"/>
</dbReference>
<evidence type="ECO:0000256" key="6">
    <source>
        <dbReference type="ARBA" id="ARBA00023136"/>
    </source>
</evidence>
<keyword evidence="14" id="KW-0675">Receptor</keyword>
<keyword evidence="5 9" id="KW-0798">TonB box</keyword>